<dbReference type="PANTHER" id="PTHR37951">
    <property type="entry name" value="CYTOPLASMIC PROTEIN-RELATED"/>
    <property type="match status" value="1"/>
</dbReference>
<dbReference type="Proteomes" id="UP000027219">
    <property type="component" value="Unassembled WGS sequence"/>
</dbReference>
<dbReference type="PANTHER" id="PTHR37951:SF1">
    <property type="entry name" value="TYPE VI SECRETION SYSTEM COMPONENT TSSA1"/>
    <property type="match status" value="1"/>
</dbReference>
<accession>A0A066UTH1</accession>
<dbReference type="OrthoDB" id="9771118at2"/>
<dbReference type="Pfam" id="PF06812">
    <property type="entry name" value="ImpA_N"/>
    <property type="match status" value="1"/>
</dbReference>
<sequence>MFEDLLTPISDEAPCGEYLKDNRSLFRGYRNEFNMAQSSFRQLMEIPDALEDAELVEANFANWQKLSDTCYQCLKENSKDLEIFSWFTVAQLFGPEPFQNLSSSLKTMESVVEKYWDTLNPVLPEKKRKGDTEQQQAVEVAEHRIKPLLQLIGDTAESGLLYMPLQMLALVGDIDYGRFYKNEKDGTLATLKAEAVSALASERGEVEARILALGESLEALTQLETLISSKCGDVGAQALSFRFVKESIERLISALRYLVGEQFAHWPLDPVVETPAEPEPVEVTPTVDPAVADAVAESPITPAVSPVSAAAPAALSSPAIATMATASAAATREQALADLQVIADYFLENEPHSPIYLLLKRAIRWGGMSLPELLEELVGDNNAVHQRIEHLAGLESAEHKAELKATAVPQPQVVMPPETVQEEVKAQESTSTPSSDSGLSNIEW</sequence>
<feature type="domain" description="ImpA N-terminal" evidence="2">
    <location>
        <begin position="6"/>
        <end position="151"/>
    </location>
</feature>
<reference evidence="3 4" key="1">
    <citation type="submission" date="2014-02" db="EMBL/GenBank/DDBJ databases">
        <title>Vibrio fortis Dalian14 Genome Sequencing.</title>
        <authorList>
            <person name="Wang Y."/>
            <person name="Song L."/>
            <person name="Liu G."/>
            <person name="Ding J."/>
        </authorList>
    </citation>
    <scope>NUCLEOTIDE SEQUENCE [LARGE SCALE GENOMIC DNA]</scope>
    <source>
        <strain evidence="3 4">Dalian14</strain>
    </source>
</reference>
<gene>
    <name evidence="3" type="ORF">VFDL14_21720</name>
</gene>
<dbReference type="EMBL" id="JFFR01000027">
    <property type="protein sequence ID" value="KDN27498.1"/>
    <property type="molecule type" value="Genomic_DNA"/>
</dbReference>
<feature type="compositionally biased region" description="Low complexity" evidence="1">
    <location>
        <begin position="429"/>
        <end position="444"/>
    </location>
</feature>
<organism evidence="3 4">
    <name type="scientific">Vibrio fortis</name>
    <dbReference type="NCBI Taxonomy" id="212667"/>
    <lineage>
        <taxon>Bacteria</taxon>
        <taxon>Pseudomonadati</taxon>
        <taxon>Pseudomonadota</taxon>
        <taxon>Gammaproteobacteria</taxon>
        <taxon>Vibrionales</taxon>
        <taxon>Vibrionaceae</taxon>
        <taxon>Vibrio</taxon>
    </lineage>
</organism>
<proteinExistence type="predicted"/>
<protein>
    <submittedName>
        <fullName evidence="3">Type VI secretion protein</fullName>
    </submittedName>
</protein>
<evidence type="ECO:0000256" key="1">
    <source>
        <dbReference type="SAM" id="MobiDB-lite"/>
    </source>
</evidence>
<dbReference type="STRING" id="212667.VFDL14_21720"/>
<dbReference type="InterPro" id="IPR017740">
    <property type="entry name" value="TssA-like"/>
</dbReference>
<comment type="caution">
    <text evidence="3">The sequence shown here is derived from an EMBL/GenBank/DDBJ whole genome shotgun (WGS) entry which is preliminary data.</text>
</comment>
<evidence type="ECO:0000313" key="4">
    <source>
        <dbReference type="Proteomes" id="UP000027219"/>
    </source>
</evidence>
<dbReference type="InterPro" id="IPR010657">
    <property type="entry name" value="ImpA_N"/>
</dbReference>
<dbReference type="AlphaFoldDB" id="A0A066UTH1"/>
<name>A0A066UTH1_9VIBR</name>
<dbReference type="RefSeq" id="WP_032552864.1">
    <property type="nucleotide sequence ID" value="NZ_JFFR01000027.1"/>
</dbReference>
<feature type="region of interest" description="Disordered" evidence="1">
    <location>
        <begin position="407"/>
        <end position="444"/>
    </location>
</feature>
<keyword evidence="4" id="KW-1185">Reference proteome</keyword>
<evidence type="ECO:0000313" key="3">
    <source>
        <dbReference type="EMBL" id="KDN27498.1"/>
    </source>
</evidence>
<evidence type="ECO:0000259" key="2">
    <source>
        <dbReference type="Pfam" id="PF06812"/>
    </source>
</evidence>